<dbReference type="Pfam" id="PF03929">
    <property type="entry name" value="PepSY_TM"/>
    <property type="match status" value="1"/>
</dbReference>
<dbReference type="AlphaFoldDB" id="A0A5J6WG83"/>
<dbReference type="KEGG" id="mmaa:FR932_03565"/>
<dbReference type="OrthoDB" id="9791166at2"/>
<evidence type="ECO:0000313" key="2">
    <source>
        <dbReference type="EMBL" id="QFI36966.1"/>
    </source>
</evidence>
<name>A0A5J6WG83_MORMI</name>
<feature type="transmembrane region" description="Helical" evidence="1">
    <location>
        <begin position="416"/>
        <end position="438"/>
    </location>
</feature>
<feature type="transmembrane region" description="Helical" evidence="1">
    <location>
        <begin position="458"/>
        <end position="486"/>
    </location>
</feature>
<keyword evidence="3" id="KW-1185">Reference proteome</keyword>
<evidence type="ECO:0000256" key="1">
    <source>
        <dbReference type="SAM" id="Phobius"/>
    </source>
</evidence>
<dbReference type="RefSeq" id="WP_019439917.1">
    <property type="nucleotide sequence ID" value="NZ_ALOE01000005.1"/>
</dbReference>
<feature type="transmembrane region" description="Helical" evidence="1">
    <location>
        <begin position="211"/>
        <end position="233"/>
    </location>
</feature>
<protein>
    <submittedName>
        <fullName evidence="2">PepSY domain-containing protein</fullName>
    </submittedName>
</protein>
<keyword evidence="1" id="KW-0472">Membrane</keyword>
<evidence type="ECO:0000313" key="3">
    <source>
        <dbReference type="Proteomes" id="UP000327424"/>
    </source>
</evidence>
<proteinExistence type="predicted"/>
<reference evidence="2 3" key="1">
    <citation type="submission" date="2019-09" db="EMBL/GenBank/DDBJ databases">
        <title>Hybrid Assembly of the complete Genome of the Deep-Sea Bacterium Moritella marina from long Nanopore and Illumina reads.</title>
        <authorList>
            <person name="Magin S."/>
            <person name="Georgoulis A."/>
            <person name="Papadimitriou K."/>
            <person name="Iliakis G."/>
            <person name="Vorgias C.E."/>
        </authorList>
    </citation>
    <scope>NUCLEOTIDE SEQUENCE [LARGE SCALE GENOMIC DNA]</scope>
    <source>
        <strain evidence="2 3">MP-1</strain>
    </source>
</reference>
<feature type="transmembrane region" description="Helical" evidence="1">
    <location>
        <begin position="160"/>
        <end position="181"/>
    </location>
</feature>
<sequence>MSKIIQSGNHVSSDREELARSKYHYFLTWRWHFYAGLFLIPFMLMLSLTGLVMLFDDEIEFSRYQSVLEVVPQTSTVAVSVQMDNVLLAYPDASMTQFVPAPSPDLANRFSITLDSGKTIFVTVNQYSGEIIGSIDRSDSWYQLANDIHGTLLLGDWGDYLIEIAASLGVILLVTGIYLWLPRDKGSKAGFLKIRTTNGPRILLRDLHANIGGLLSFVLLFFFISGLAWASIWGGKFVQAWSSFPAEKWDNVPLSTQNHASMNHGSEEEMPWNLEQTLMPESHDHAAMLAATGNAVSHDNMQHGAMSSDTVPADSMSADRGVAKVGIDNILAQAKALGFTQFKLNLPRSETGVYTLAANTMSGDITDPRLDRTTHIDQYSGRVLADVTWNEYNPMAKFMAAGIALHQGDVSVLNKIVNVLFCLAFIFIAISGGVMWWIRRPVGKKVLGAPPKFEHDGVWKVGLMTILVLSLMLPLAGGTIALVLFIDWLVIKRVSKLQVALN</sequence>
<dbReference type="PANTHER" id="PTHR34219">
    <property type="entry name" value="IRON-REGULATED INNER MEMBRANE PROTEIN-RELATED"/>
    <property type="match status" value="1"/>
</dbReference>
<dbReference type="EMBL" id="CP044399">
    <property type="protein sequence ID" value="QFI36966.1"/>
    <property type="molecule type" value="Genomic_DNA"/>
</dbReference>
<accession>A0A5J6WG83</accession>
<keyword evidence="1" id="KW-0812">Transmembrane</keyword>
<feature type="transmembrane region" description="Helical" evidence="1">
    <location>
        <begin position="31"/>
        <end position="55"/>
    </location>
</feature>
<dbReference type="Proteomes" id="UP000327424">
    <property type="component" value="Chromosome"/>
</dbReference>
<organism evidence="2 3">
    <name type="scientific">Moritella marina ATCC 15381</name>
    <dbReference type="NCBI Taxonomy" id="1202962"/>
    <lineage>
        <taxon>Bacteria</taxon>
        <taxon>Pseudomonadati</taxon>
        <taxon>Pseudomonadota</taxon>
        <taxon>Gammaproteobacteria</taxon>
        <taxon>Alteromonadales</taxon>
        <taxon>Moritellaceae</taxon>
        <taxon>Moritella</taxon>
    </lineage>
</organism>
<gene>
    <name evidence="2" type="ORF">FR932_03565</name>
</gene>
<dbReference type="PANTHER" id="PTHR34219:SF1">
    <property type="entry name" value="PEPSY DOMAIN-CONTAINING PROTEIN"/>
    <property type="match status" value="1"/>
</dbReference>
<keyword evidence="1" id="KW-1133">Transmembrane helix</keyword>
<dbReference type="InterPro" id="IPR005625">
    <property type="entry name" value="PepSY-ass_TM"/>
</dbReference>